<dbReference type="Pfam" id="PF05163">
    <property type="entry name" value="DinB"/>
    <property type="match status" value="1"/>
</dbReference>
<name>A0A7S7NXT3_PALFE</name>
<dbReference type="SUPFAM" id="SSF109854">
    <property type="entry name" value="DinB/YfiT-like putative metalloenzymes"/>
    <property type="match status" value="1"/>
</dbReference>
<keyword evidence="5" id="KW-1185">Reference proteome</keyword>
<keyword evidence="2 3" id="KW-0479">Metal-binding</keyword>
<organism evidence="4 5">
    <name type="scientific">Paludibaculum fermentans</name>
    <dbReference type="NCBI Taxonomy" id="1473598"/>
    <lineage>
        <taxon>Bacteria</taxon>
        <taxon>Pseudomonadati</taxon>
        <taxon>Acidobacteriota</taxon>
        <taxon>Terriglobia</taxon>
        <taxon>Bryobacterales</taxon>
        <taxon>Bryobacteraceae</taxon>
        <taxon>Paludibaculum</taxon>
    </lineage>
</organism>
<feature type="binding site" evidence="3">
    <location>
        <position position="49"/>
    </location>
    <ligand>
        <name>a divalent metal cation</name>
        <dbReference type="ChEBI" id="CHEBI:60240"/>
    </ligand>
</feature>
<gene>
    <name evidence="4" type="ORF">IRI77_18010</name>
</gene>
<comment type="similarity">
    <text evidence="1">Belongs to the DinB family.</text>
</comment>
<proteinExistence type="inferred from homology"/>
<evidence type="ECO:0000256" key="3">
    <source>
        <dbReference type="PIRSR" id="PIRSR607837-1"/>
    </source>
</evidence>
<sequence>MPAQESAQQVETWNIHNRIHAFLLDALDAESLAAIPQPKGRSVAAQFAHVHNVRKMWLAQAAPDLDAPLLKLEGPDWSADDLKTHLAASGEAIAALLVRAFEQGKVKGFKPHPSAFLGYLISHESHHRGQILQTLKQNGRLPPKKVLFGLWEWGVR</sequence>
<feature type="binding site" evidence="3">
    <location>
        <position position="123"/>
    </location>
    <ligand>
        <name>a divalent metal cation</name>
        <dbReference type="ChEBI" id="CHEBI:60240"/>
    </ligand>
</feature>
<dbReference type="InterPro" id="IPR007837">
    <property type="entry name" value="DinB"/>
</dbReference>
<dbReference type="EMBL" id="CP063849">
    <property type="protein sequence ID" value="QOY91760.1"/>
    <property type="molecule type" value="Genomic_DNA"/>
</dbReference>
<dbReference type="InterPro" id="IPR034660">
    <property type="entry name" value="DinB/YfiT-like"/>
</dbReference>
<dbReference type="AlphaFoldDB" id="A0A7S7NXT3"/>
<reference evidence="4 5" key="1">
    <citation type="submission" date="2020-10" db="EMBL/GenBank/DDBJ databases">
        <title>Complete genome sequence of Paludibaculum fermentans P105T, a facultatively anaerobic acidobacterium capable of dissimilatory Fe(III) reduction.</title>
        <authorList>
            <person name="Dedysh S.N."/>
            <person name="Beletsky A.V."/>
            <person name="Kulichevskaya I.S."/>
            <person name="Mardanov A.V."/>
            <person name="Ravin N.V."/>
        </authorList>
    </citation>
    <scope>NUCLEOTIDE SEQUENCE [LARGE SCALE GENOMIC DNA]</scope>
    <source>
        <strain evidence="4 5">P105</strain>
    </source>
</reference>
<feature type="binding site" evidence="3">
    <location>
        <position position="127"/>
    </location>
    <ligand>
        <name>a divalent metal cation</name>
        <dbReference type="ChEBI" id="CHEBI:60240"/>
    </ligand>
</feature>
<accession>A0A7S7NXT3</accession>
<dbReference type="RefSeq" id="WP_194453414.1">
    <property type="nucleotide sequence ID" value="NZ_CP063849.1"/>
</dbReference>
<dbReference type="Gene3D" id="1.20.120.450">
    <property type="entry name" value="dinb family like domain"/>
    <property type="match status" value="1"/>
</dbReference>
<dbReference type="Proteomes" id="UP000593892">
    <property type="component" value="Chromosome"/>
</dbReference>
<evidence type="ECO:0000313" key="5">
    <source>
        <dbReference type="Proteomes" id="UP000593892"/>
    </source>
</evidence>
<dbReference type="GO" id="GO:0046872">
    <property type="term" value="F:metal ion binding"/>
    <property type="evidence" value="ECO:0007669"/>
    <property type="project" value="UniProtKB-KW"/>
</dbReference>
<evidence type="ECO:0000256" key="1">
    <source>
        <dbReference type="ARBA" id="ARBA00008635"/>
    </source>
</evidence>
<protein>
    <submittedName>
        <fullName evidence="4">DinB family protein</fullName>
    </submittedName>
</protein>
<evidence type="ECO:0000256" key="2">
    <source>
        <dbReference type="ARBA" id="ARBA00022723"/>
    </source>
</evidence>
<evidence type="ECO:0000313" key="4">
    <source>
        <dbReference type="EMBL" id="QOY91760.1"/>
    </source>
</evidence>
<dbReference type="KEGG" id="pfer:IRI77_18010"/>